<dbReference type="PANTHER" id="PTHR33747">
    <property type="entry name" value="UPF0225 PROTEIN SCO1677"/>
    <property type="match status" value="1"/>
</dbReference>
<sequence length="192" mass="21541">MQLSTQTCPCQINPSSNVISAPLLYSDCCQPYHDGICDKEANEEANEETDKAKGTKADSAERLMRSRYSAFVLVKPEYIVQTTLPAQQKLLDIQAIESWAKETDWAGLEIVAHTPKLGKRHAQVEFKAYFNIPDGLQAHHELSAFVQMKSKANNDARWYFLDSTVEMNISQKQPCICGSGEKFKRCCGVYLG</sequence>
<keyword evidence="4" id="KW-1185">Reference proteome</keyword>
<comment type="caution">
    <text evidence="3">The sequence shown here is derived from an EMBL/GenBank/DDBJ whole genome shotgun (WGS) entry which is preliminary data.</text>
</comment>
<dbReference type="Gene3D" id="3.10.450.50">
    <property type="match status" value="1"/>
</dbReference>
<organism evidence="3 4">
    <name type="scientific">Psychrobacter glacincola</name>
    <dbReference type="NCBI Taxonomy" id="56810"/>
    <lineage>
        <taxon>Bacteria</taxon>
        <taxon>Pseudomonadati</taxon>
        <taxon>Pseudomonadota</taxon>
        <taxon>Gammaproteobacteria</taxon>
        <taxon>Moraxellales</taxon>
        <taxon>Moraxellaceae</taxon>
        <taxon>Psychrobacter</taxon>
    </lineage>
</organism>
<dbReference type="SUPFAM" id="SSF103642">
    <property type="entry name" value="Sec-C motif"/>
    <property type="match status" value="2"/>
</dbReference>
<feature type="domain" description="YchJ-like middle NTF2-like" evidence="1">
    <location>
        <begin position="59"/>
        <end position="162"/>
    </location>
</feature>
<dbReference type="RefSeq" id="WP_201563281.1">
    <property type="nucleotide sequence ID" value="NZ_CAJGZK010000013.1"/>
</dbReference>
<accession>A0ABW1W3K6</accession>
<evidence type="ECO:0000259" key="2">
    <source>
        <dbReference type="Pfam" id="PF21612"/>
    </source>
</evidence>
<dbReference type="InterPro" id="IPR048463">
    <property type="entry name" value="YchJ-like_N"/>
</dbReference>
<evidence type="ECO:0000313" key="3">
    <source>
        <dbReference type="EMBL" id="MFC6380263.1"/>
    </source>
</evidence>
<dbReference type="Pfam" id="PF21612">
    <property type="entry name" value="YchJ_N"/>
    <property type="match status" value="1"/>
</dbReference>
<feature type="domain" description="YchJ-like zinc-binding" evidence="2">
    <location>
        <begin position="4"/>
        <end position="36"/>
    </location>
</feature>
<dbReference type="SUPFAM" id="SSF54427">
    <property type="entry name" value="NTF2-like"/>
    <property type="match status" value="1"/>
</dbReference>
<dbReference type="InterPro" id="IPR004027">
    <property type="entry name" value="SEC_C_motif"/>
</dbReference>
<dbReference type="InterPro" id="IPR048469">
    <property type="entry name" value="YchJ-like_M"/>
</dbReference>
<proteinExistence type="predicted"/>
<reference evidence="4" key="1">
    <citation type="journal article" date="2019" name="Int. J. Syst. Evol. Microbiol.">
        <title>The Global Catalogue of Microorganisms (GCM) 10K type strain sequencing project: providing services to taxonomists for standard genome sequencing and annotation.</title>
        <authorList>
            <consortium name="The Broad Institute Genomics Platform"/>
            <consortium name="The Broad Institute Genome Sequencing Center for Infectious Disease"/>
            <person name="Wu L."/>
            <person name="Ma J."/>
        </authorList>
    </citation>
    <scope>NUCLEOTIDE SEQUENCE [LARGE SCALE GENOMIC DNA]</scope>
    <source>
        <strain evidence="4">CCM 2050</strain>
    </source>
</reference>
<dbReference type="Proteomes" id="UP001596264">
    <property type="component" value="Unassembled WGS sequence"/>
</dbReference>
<dbReference type="InterPro" id="IPR032710">
    <property type="entry name" value="NTF2-like_dom_sf"/>
</dbReference>
<dbReference type="Pfam" id="PF02810">
    <property type="entry name" value="SEC-C"/>
    <property type="match status" value="1"/>
</dbReference>
<protein>
    <submittedName>
        <fullName evidence="3">YchJ family protein</fullName>
    </submittedName>
</protein>
<dbReference type="Pfam" id="PF17775">
    <property type="entry name" value="YchJ_M-like"/>
    <property type="match status" value="1"/>
</dbReference>
<dbReference type="EMBL" id="JBHSTZ010000005">
    <property type="protein sequence ID" value="MFC6380263.1"/>
    <property type="molecule type" value="Genomic_DNA"/>
</dbReference>
<gene>
    <name evidence="3" type="ORF">ACFP58_02070</name>
</gene>
<dbReference type="PANTHER" id="PTHR33747:SF1">
    <property type="entry name" value="ADENYLATE CYCLASE-ASSOCIATED CAP C-TERMINAL DOMAIN-CONTAINING PROTEIN"/>
    <property type="match status" value="1"/>
</dbReference>
<evidence type="ECO:0000259" key="1">
    <source>
        <dbReference type="Pfam" id="PF17775"/>
    </source>
</evidence>
<evidence type="ECO:0000313" key="4">
    <source>
        <dbReference type="Proteomes" id="UP001596264"/>
    </source>
</evidence>
<dbReference type="NCBIfam" id="NF002486">
    <property type="entry name" value="PRK01752.1"/>
    <property type="match status" value="1"/>
</dbReference>
<name>A0ABW1W3K6_9GAMM</name>